<sequence>MDGVKIIAMLLAIWGFATYIYQNYLDDSKDRTSVSVLDLFSGQVISDALVRKKVLKTYAQATYNNG</sequence>
<keyword evidence="1" id="KW-0472">Membrane</keyword>
<dbReference type="OrthoDB" id="1001473at2759"/>
<dbReference type="Proteomes" id="UP000507245">
    <property type="component" value="Unassembled WGS sequence"/>
</dbReference>
<accession>A0A6J5WDC0</accession>
<dbReference type="EMBL" id="CAEKDK010000002">
    <property type="protein sequence ID" value="CAB4269377.1"/>
    <property type="molecule type" value="Genomic_DNA"/>
</dbReference>
<keyword evidence="1" id="KW-0812">Transmembrane</keyword>
<evidence type="ECO:0000313" key="4">
    <source>
        <dbReference type="Proteomes" id="UP000507222"/>
    </source>
</evidence>
<gene>
    <name evidence="2" type="ORF">CURHAP_LOCUS14886</name>
    <name evidence="3" type="ORF">ORAREDHAP_LOCUS14382</name>
</gene>
<reference evidence="3 4" key="2">
    <citation type="submission" date="2020-05" db="EMBL/GenBank/DDBJ databases">
        <authorList>
            <person name="Campoy J."/>
            <person name="Schneeberger K."/>
            <person name="Spophaly S."/>
        </authorList>
    </citation>
    <scope>NUCLEOTIDE SEQUENCE [LARGE SCALE GENOMIC DNA]</scope>
    <source>
        <strain evidence="3">PruArmRojPasFocal</strain>
    </source>
</reference>
<evidence type="ECO:0000313" key="3">
    <source>
        <dbReference type="EMBL" id="CAB4299740.1"/>
    </source>
</evidence>
<dbReference type="Proteomes" id="UP000507222">
    <property type="component" value="Unassembled WGS sequence"/>
</dbReference>
<proteinExistence type="predicted"/>
<organism evidence="3 5">
    <name type="scientific">Prunus armeniaca</name>
    <name type="common">Apricot</name>
    <name type="synonym">Armeniaca vulgaris</name>
    <dbReference type="NCBI Taxonomy" id="36596"/>
    <lineage>
        <taxon>Eukaryota</taxon>
        <taxon>Viridiplantae</taxon>
        <taxon>Streptophyta</taxon>
        <taxon>Embryophyta</taxon>
        <taxon>Tracheophyta</taxon>
        <taxon>Spermatophyta</taxon>
        <taxon>Magnoliopsida</taxon>
        <taxon>eudicotyledons</taxon>
        <taxon>Gunneridae</taxon>
        <taxon>Pentapetalae</taxon>
        <taxon>rosids</taxon>
        <taxon>fabids</taxon>
        <taxon>Rosales</taxon>
        <taxon>Rosaceae</taxon>
        <taxon>Amygdaloideae</taxon>
        <taxon>Amygdaleae</taxon>
        <taxon>Prunus</taxon>
    </lineage>
</organism>
<evidence type="ECO:0000313" key="5">
    <source>
        <dbReference type="Proteomes" id="UP000507245"/>
    </source>
</evidence>
<dbReference type="AlphaFoldDB" id="A0A6J5WDC0"/>
<dbReference type="EMBL" id="CAEKKB010000002">
    <property type="protein sequence ID" value="CAB4299740.1"/>
    <property type="molecule type" value="Genomic_DNA"/>
</dbReference>
<keyword evidence="5" id="KW-1185">Reference proteome</keyword>
<evidence type="ECO:0000313" key="2">
    <source>
        <dbReference type="EMBL" id="CAB4269377.1"/>
    </source>
</evidence>
<protein>
    <submittedName>
        <fullName evidence="3">Uncharacterized protein</fullName>
    </submittedName>
</protein>
<feature type="transmembrane region" description="Helical" evidence="1">
    <location>
        <begin position="6"/>
        <end position="25"/>
    </location>
</feature>
<evidence type="ECO:0000256" key="1">
    <source>
        <dbReference type="SAM" id="Phobius"/>
    </source>
</evidence>
<keyword evidence="1" id="KW-1133">Transmembrane helix</keyword>
<reference evidence="5" key="1">
    <citation type="journal article" date="2020" name="Genome Biol.">
        <title>Gamete binning: chromosome-level and haplotype-resolved genome assembly enabled by high-throughput single-cell sequencing of gamete genomes.</title>
        <authorList>
            <person name="Campoy J.A."/>
            <person name="Sun H."/>
            <person name="Goel M."/>
            <person name="Jiao W.-B."/>
            <person name="Folz-Donahue K."/>
            <person name="Wang N."/>
            <person name="Rubio M."/>
            <person name="Liu C."/>
            <person name="Kukat C."/>
            <person name="Ruiz D."/>
            <person name="Huettel B."/>
            <person name="Schneeberger K."/>
        </authorList>
    </citation>
    <scope>NUCLEOTIDE SEQUENCE [LARGE SCALE GENOMIC DNA]</scope>
    <source>
        <strain evidence="5">cv. Rojo Pasion</strain>
    </source>
</reference>
<name>A0A6J5WDC0_PRUAR</name>